<comment type="caution">
    <text evidence="2">The sequence shown here is derived from an EMBL/GenBank/DDBJ whole genome shotgun (WGS) entry which is preliminary data.</text>
</comment>
<dbReference type="InterPro" id="IPR003343">
    <property type="entry name" value="Big_2"/>
</dbReference>
<accession>A0ABT1N1H3</accession>
<dbReference type="EMBL" id="JANEYT010000013">
    <property type="protein sequence ID" value="MCQ1057972.1"/>
    <property type="molecule type" value="Genomic_DNA"/>
</dbReference>
<organism evidence="2 3">
    <name type="scientific">Photobacterium pectinilyticum</name>
    <dbReference type="NCBI Taxonomy" id="2906793"/>
    <lineage>
        <taxon>Bacteria</taxon>
        <taxon>Pseudomonadati</taxon>
        <taxon>Pseudomonadota</taxon>
        <taxon>Gammaproteobacteria</taxon>
        <taxon>Vibrionales</taxon>
        <taxon>Vibrionaceae</taxon>
        <taxon>Photobacterium</taxon>
    </lineage>
</organism>
<feature type="domain" description="BIG2" evidence="1">
    <location>
        <begin position="35"/>
        <end position="111"/>
    </location>
</feature>
<protein>
    <recommendedName>
        <fullName evidence="1">BIG2 domain-containing protein</fullName>
    </recommendedName>
</protein>
<dbReference type="InterPro" id="IPR008964">
    <property type="entry name" value="Invasin/intimin_cell_adhesion"/>
</dbReference>
<dbReference type="SUPFAM" id="SSF49373">
    <property type="entry name" value="Invasin/intimin cell-adhesion fragments"/>
    <property type="match status" value="1"/>
</dbReference>
<evidence type="ECO:0000313" key="2">
    <source>
        <dbReference type="EMBL" id="MCQ1057972.1"/>
    </source>
</evidence>
<feature type="domain" description="BIG2" evidence="1">
    <location>
        <begin position="118"/>
        <end position="198"/>
    </location>
</feature>
<name>A0ABT1N1H3_9GAMM</name>
<dbReference type="SMART" id="SM00635">
    <property type="entry name" value="BID_2"/>
    <property type="match status" value="2"/>
</dbReference>
<keyword evidence="3" id="KW-1185">Reference proteome</keyword>
<dbReference type="Gene3D" id="2.60.40.1080">
    <property type="match status" value="2"/>
</dbReference>
<sequence length="222" mass="24320">MVLEKVWLWLGIVILLFGTSVVFAHESENEILELFVVPYHVQLNDGEIRKMSANAFYVDGTYVRDVQGVTWRSSDPESVSIAQNGTILAVKPGVVSIYASLNGFESAQPGTVIVGDSVVEELNIEIDNTDVTVGQTVNVKVTATFSDGETEDITGAVNWERVTNDDAFEVDGRQLTGLNEGYGYLIAHFDESKSESLRIDVNDSGYLGLMVNLEAKDASEYL</sequence>
<dbReference type="Proteomes" id="UP001524460">
    <property type="component" value="Unassembled WGS sequence"/>
</dbReference>
<dbReference type="RefSeq" id="WP_255041701.1">
    <property type="nucleotide sequence ID" value="NZ_JANEYT010000013.1"/>
</dbReference>
<proteinExistence type="predicted"/>
<gene>
    <name evidence="2" type="ORF">NHN17_07875</name>
</gene>
<evidence type="ECO:0000259" key="1">
    <source>
        <dbReference type="SMART" id="SM00635"/>
    </source>
</evidence>
<evidence type="ECO:0000313" key="3">
    <source>
        <dbReference type="Proteomes" id="UP001524460"/>
    </source>
</evidence>
<reference evidence="2 3" key="1">
    <citation type="submission" date="2022-07" db="EMBL/GenBank/DDBJ databases">
        <title>Photobacterium pectinilyticum sp. nov., a marine bacterium isolated from surface seawater of Qingdao offshore.</title>
        <authorList>
            <person name="Wang X."/>
        </authorList>
    </citation>
    <scope>NUCLEOTIDE SEQUENCE [LARGE SCALE GENOMIC DNA]</scope>
    <source>
        <strain evidence="2 3">ZSDE20</strain>
    </source>
</reference>